<dbReference type="Pfam" id="PF03795">
    <property type="entry name" value="YCII"/>
    <property type="match status" value="1"/>
</dbReference>
<dbReference type="AlphaFoldDB" id="A0A6N4DI33"/>
<dbReference type="InterPro" id="IPR005545">
    <property type="entry name" value="YCII"/>
</dbReference>
<dbReference type="NCBIfam" id="NF009508">
    <property type="entry name" value="PRK12866.1"/>
    <property type="match status" value="1"/>
</dbReference>
<feature type="domain" description="YCII-related" evidence="2">
    <location>
        <begin position="1"/>
        <end position="85"/>
    </location>
</feature>
<dbReference type="Proteomes" id="UP000241514">
    <property type="component" value="Unassembled WGS sequence"/>
</dbReference>
<reference evidence="3 4" key="1">
    <citation type="submission" date="2018-03" db="EMBL/GenBank/DDBJ databases">
        <title>Cross-interface Injection: A General Nanoliter Liquid Handling Method Applied to Single Cells Genome Amplification Automated Nanoliter Liquid Handling Applied to Single Cell Multiple Displacement Amplification.</title>
        <authorList>
            <person name="Yun J."/>
            <person name="Xu P."/>
            <person name="Xu J."/>
            <person name="Dai X."/>
            <person name="Wang Y."/>
            <person name="Zheng X."/>
            <person name="Cao C."/>
            <person name="Yi Q."/>
            <person name="Zhu Y."/>
            <person name="Wang L."/>
            <person name="Dong Z."/>
            <person name="Huang Y."/>
            <person name="Huang L."/>
            <person name="Du W."/>
        </authorList>
    </citation>
    <scope>NUCLEOTIDE SEQUENCE [LARGE SCALE GENOMIC DNA]</scope>
    <source>
        <strain evidence="3 4">A9-4</strain>
    </source>
</reference>
<gene>
    <name evidence="3" type="ORF">C9928_05105</name>
</gene>
<dbReference type="PANTHER" id="PTHR33606:SF3">
    <property type="entry name" value="PROTEIN YCII"/>
    <property type="match status" value="1"/>
</dbReference>
<name>A0A6N4DI33_9GAMM</name>
<evidence type="ECO:0000313" key="4">
    <source>
        <dbReference type="Proteomes" id="UP000241514"/>
    </source>
</evidence>
<accession>A0A6N4DI33</accession>
<dbReference type="EMBL" id="PYVG01000028">
    <property type="protein sequence ID" value="PTB88905.1"/>
    <property type="molecule type" value="Genomic_DNA"/>
</dbReference>
<dbReference type="InterPro" id="IPR051807">
    <property type="entry name" value="Sec-metab_biosynth-assoc"/>
</dbReference>
<evidence type="ECO:0000313" key="3">
    <source>
        <dbReference type="EMBL" id="PTB88905.1"/>
    </source>
</evidence>
<protein>
    <recommendedName>
        <fullName evidence="2">YCII-related domain-containing protein</fullName>
    </recommendedName>
</protein>
<comment type="similarity">
    <text evidence="1">Belongs to the YciI family.</text>
</comment>
<organism evidence="3 4">
    <name type="scientific">Pseudidiomarina aestuarii</name>
    <dbReference type="NCBI Taxonomy" id="624146"/>
    <lineage>
        <taxon>Bacteria</taxon>
        <taxon>Pseudomonadati</taxon>
        <taxon>Pseudomonadota</taxon>
        <taxon>Gammaproteobacteria</taxon>
        <taxon>Alteromonadales</taxon>
        <taxon>Idiomarinaceae</taxon>
        <taxon>Pseudidiomarina</taxon>
    </lineage>
</organism>
<dbReference type="SUPFAM" id="SSF54909">
    <property type="entry name" value="Dimeric alpha+beta barrel"/>
    <property type="match status" value="1"/>
</dbReference>
<sequence>MHYVLIYQVADDYLERRGLFREKHLKLAWDYAERGELILGGAVGEPIDRAHLVFNVDSKAAVEAFVQADPYVQNGLIKSHQIMPWHTVVGDLAANPTR</sequence>
<comment type="caution">
    <text evidence="3">The sequence shown here is derived from an EMBL/GenBank/DDBJ whole genome shotgun (WGS) entry which is preliminary data.</text>
</comment>
<evidence type="ECO:0000259" key="2">
    <source>
        <dbReference type="Pfam" id="PF03795"/>
    </source>
</evidence>
<proteinExistence type="inferred from homology"/>
<dbReference type="InterPro" id="IPR011008">
    <property type="entry name" value="Dimeric_a/b-barrel"/>
</dbReference>
<dbReference type="PANTHER" id="PTHR33606">
    <property type="entry name" value="PROTEIN YCII"/>
    <property type="match status" value="1"/>
</dbReference>
<evidence type="ECO:0000256" key="1">
    <source>
        <dbReference type="ARBA" id="ARBA00007689"/>
    </source>
</evidence>
<dbReference type="Gene3D" id="3.30.70.1060">
    <property type="entry name" value="Dimeric alpha+beta barrel"/>
    <property type="match status" value="1"/>
</dbReference>